<dbReference type="EMBL" id="JAGTAR010000013">
    <property type="protein sequence ID" value="MBR8535856.1"/>
    <property type="molecule type" value="Genomic_DNA"/>
</dbReference>
<evidence type="ECO:0000256" key="3">
    <source>
        <dbReference type="ARBA" id="ARBA00022729"/>
    </source>
</evidence>
<proteinExistence type="inferred from homology"/>
<dbReference type="Pfam" id="PF01120">
    <property type="entry name" value="Alpha_L_fucos"/>
    <property type="match status" value="1"/>
</dbReference>
<dbReference type="GO" id="GO:0004560">
    <property type="term" value="F:alpha-L-fucosidase activity"/>
    <property type="evidence" value="ECO:0007669"/>
    <property type="project" value="InterPro"/>
</dbReference>
<feature type="domain" description="Glycoside hydrolase family 29 N-terminal" evidence="6">
    <location>
        <begin position="61"/>
        <end position="346"/>
    </location>
</feature>
<dbReference type="Gene3D" id="3.20.20.80">
    <property type="entry name" value="Glycosidases"/>
    <property type="match status" value="1"/>
</dbReference>
<keyword evidence="3" id="KW-0732">Signal</keyword>
<evidence type="ECO:0000259" key="6">
    <source>
        <dbReference type="Pfam" id="PF01120"/>
    </source>
</evidence>
<evidence type="ECO:0000256" key="5">
    <source>
        <dbReference type="ARBA" id="ARBA00023295"/>
    </source>
</evidence>
<evidence type="ECO:0000313" key="7">
    <source>
        <dbReference type="EMBL" id="MBR8535856.1"/>
    </source>
</evidence>
<dbReference type="InterPro" id="IPR057739">
    <property type="entry name" value="Glyco_hydro_29_N"/>
</dbReference>
<dbReference type="PANTHER" id="PTHR10030">
    <property type="entry name" value="ALPHA-L-FUCOSIDASE"/>
    <property type="match status" value="1"/>
</dbReference>
<dbReference type="EC" id="3.2.1.51" evidence="2"/>
<keyword evidence="4" id="KW-0378">Hydrolase</keyword>
<dbReference type="SMART" id="SM00812">
    <property type="entry name" value="Alpha_L_fucos"/>
    <property type="match status" value="1"/>
</dbReference>
<keyword evidence="8" id="KW-1185">Reference proteome</keyword>
<dbReference type="InterPro" id="IPR000933">
    <property type="entry name" value="Glyco_hydro_29"/>
</dbReference>
<reference evidence="7" key="2">
    <citation type="submission" date="2021-04" db="EMBL/GenBank/DDBJ databases">
        <authorList>
            <person name="Zhang T."/>
            <person name="Zhang Y."/>
            <person name="Lu D."/>
            <person name="Zuo D."/>
            <person name="Du Z."/>
        </authorList>
    </citation>
    <scope>NUCLEOTIDE SEQUENCE</scope>
    <source>
        <strain evidence="7">JR1</strain>
    </source>
</reference>
<dbReference type="InterPro" id="IPR017853">
    <property type="entry name" value="GH"/>
</dbReference>
<dbReference type="SUPFAM" id="SSF49785">
    <property type="entry name" value="Galactose-binding domain-like"/>
    <property type="match status" value="1"/>
</dbReference>
<dbReference type="InterPro" id="IPR008979">
    <property type="entry name" value="Galactose-bd-like_sf"/>
</dbReference>
<dbReference type="GO" id="GO:0006004">
    <property type="term" value="P:fucose metabolic process"/>
    <property type="evidence" value="ECO:0007669"/>
    <property type="project" value="TreeGrafter"/>
</dbReference>
<evidence type="ECO:0000256" key="2">
    <source>
        <dbReference type="ARBA" id="ARBA00012662"/>
    </source>
</evidence>
<evidence type="ECO:0000256" key="4">
    <source>
        <dbReference type="ARBA" id="ARBA00022801"/>
    </source>
</evidence>
<protein>
    <recommendedName>
        <fullName evidence="2">alpha-L-fucosidase</fullName>
        <ecNumber evidence="2">3.2.1.51</ecNumber>
    </recommendedName>
</protein>
<dbReference type="Proteomes" id="UP000679220">
    <property type="component" value="Unassembled WGS sequence"/>
</dbReference>
<keyword evidence="5" id="KW-0326">Glycosidase</keyword>
<dbReference type="GO" id="GO:0005764">
    <property type="term" value="C:lysosome"/>
    <property type="evidence" value="ECO:0007669"/>
    <property type="project" value="TreeGrafter"/>
</dbReference>
<dbReference type="RefSeq" id="WP_212190275.1">
    <property type="nucleotide sequence ID" value="NZ_JAGTAR010000013.1"/>
</dbReference>
<dbReference type="SUPFAM" id="SSF51445">
    <property type="entry name" value="(Trans)glycosidases"/>
    <property type="match status" value="1"/>
</dbReference>
<name>A0A941F340_9BACT</name>
<dbReference type="Gene3D" id="2.60.120.260">
    <property type="entry name" value="Galactose-binding domain-like"/>
    <property type="match status" value="1"/>
</dbReference>
<reference evidence="7" key="1">
    <citation type="journal article" date="2018" name="Int. J. Syst. Evol. Microbiol.">
        <title>Carboxylicivirga sediminis sp. nov., isolated from coastal sediment.</title>
        <authorList>
            <person name="Wang F.Q."/>
            <person name="Ren L.H."/>
            <person name="Zou R.J."/>
            <person name="Sun Y.Z."/>
            <person name="Liu X.J."/>
            <person name="Jiang F."/>
            <person name="Liu L.J."/>
        </authorList>
    </citation>
    <scope>NUCLEOTIDE SEQUENCE</scope>
    <source>
        <strain evidence="7">JR1</strain>
    </source>
</reference>
<comment type="caution">
    <text evidence="7">The sequence shown here is derived from an EMBL/GenBank/DDBJ whole genome shotgun (WGS) entry which is preliminary data.</text>
</comment>
<accession>A0A941F340</accession>
<organism evidence="7 8">
    <name type="scientific">Carboxylicivirga sediminis</name>
    <dbReference type="NCBI Taxonomy" id="2006564"/>
    <lineage>
        <taxon>Bacteria</taxon>
        <taxon>Pseudomonadati</taxon>
        <taxon>Bacteroidota</taxon>
        <taxon>Bacteroidia</taxon>
        <taxon>Marinilabiliales</taxon>
        <taxon>Marinilabiliaceae</taxon>
        <taxon>Carboxylicivirga</taxon>
    </lineage>
</organism>
<dbReference type="GO" id="GO:0016139">
    <property type="term" value="P:glycoside catabolic process"/>
    <property type="evidence" value="ECO:0007669"/>
    <property type="project" value="TreeGrafter"/>
</dbReference>
<gene>
    <name evidence="7" type="ORF">KDU71_09840</name>
</gene>
<evidence type="ECO:0000256" key="1">
    <source>
        <dbReference type="ARBA" id="ARBA00007951"/>
    </source>
</evidence>
<dbReference type="PANTHER" id="PTHR10030:SF37">
    <property type="entry name" value="ALPHA-L-FUCOSIDASE-RELATED"/>
    <property type="match status" value="1"/>
</dbReference>
<comment type="similarity">
    <text evidence="1">Belongs to the glycosyl hydrolase 29 family.</text>
</comment>
<evidence type="ECO:0000313" key="8">
    <source>
        <dbReference type="Proteomes" id="UP000679220"/>
    </source>
</evidence>
<sequence length="576" mass="65830">MKSKYSKLCKSVCVNIKLMKCMLVILCVVFELLFTNQVIGQTLPIPTKAQYQWHEQERLMFLHFAPTTWSEVEQNDHSVSLDRINPTKLNTDQWCEAALAFGAKQIIFVAKHSGGFCWWQTETTNYGIKDTPYKNGKGDVLKEIAESCKKYGLNLGVYIYPGDRTWGAMIGSGGKTKDPAKQEAYNKVFRTQLTEVLSNYGEMLEVWFDGSCVIDVSDIMEQYAANSVVFQGPHATLRWPGTESGKLFYPAWNTVRSEDLKTGVSTQIHGTPNGDVWAPLETNTTLYDHYWFWSPEKVKKRKSVDELMDCYYKSVGYGSVFLLNASPDTTGLIVEGDMKRYKEFGDEINRRFSNPIAEINSQKGNEVVLQLNKPTRINHAVVMEDYREGERIREYRIEGYSNGKWVELTKGISVGRKKIDYFDDVEVEKLRLVITKAAAEPLIRSFSVYNVSNFIPPKNQSMHVWSNPQKVVSWKKKDVNNNKLELKINLGDKINVPGQYVLTVLPEIKQKVKVENAAMFYDGNKAMQEFVRIKNNTIQINQTAQIKGEADLYVELIIQIEQPCNGVVEFKPLRIN</sequence>
<dbReference type="AlphaFoldDB" id="A0A941F340"/>